<evidence type="ECO:0000313" key="1">
    <source>
        <dbReference type="EMBL" id="KAE8237564.1"/>
    </source>
</evidence>
<keyword evidence="2" id="KW-1185">Reference proteome</keyword>
<proteinExistence type="predicted"/>
<dbReference type="EMBL" id="LWDF02001738">
    <property type="protein sequence ID" value="KAE8237564.1"/>
    <property type="molecule type" value="Genomic_DNA"/>
</dbReference>
<dbReference type="Proteomes" id="UP000077521">
    <property type="component" value="Unassembled WGS sequence"/>
</dbReference>
<name>A0A177TMJ0_9BASI</name>
<reference evidence="1" key="1">
    <citation type="submission" date="2016-04" db="EMBL/GenBank/DDBJ databases">
        <authorList>
            <person name="Nguyen H.D."/>
            <person name="Samba Siva P."/>
            <person name="Cullis J."/>
            <person name="Levesque C.A."/>
            <person name="Hambleton S."/>
        </authorList>
    </citation>
    <scope>NUCLEOTIDE SEQUENCE</scope>
    <source>
        <strain evidence="1">DAOMC 236416</strain>
    </source>
</reference>
<accession>A0A177TMJ0</accession>
<dbReference type="AlphaFoldDB" id="A0A177TMJ0"/>
<comment type="caution">
    <text evidence="1">The sequence shown here is derived from an EMBL/GenBank/DDBJ whole genome shotgun (WGS) entry which is preliminary data.</text>
</comment>
<protein>
    <recommendedName>
        <fullName evidence="3">Cyanovirin-N domain-containing protein</fullName>
    </recommendedName>
</protein>
<gene>
    <name evidence="1" type="ORF">A4X13_0g8737</name>
</gene>
<reference evidence="1" key="2">
    <citation type="journal article" date="2019" name="IMA Fungus">
        <title>Genome sequencing and comparison of five Tilletia species to identify candidate genes for the detection of regulated species infecting wheat.</title>
        <authorList>
            <person name="Nguyen H.D.T."/>
            <person name="Sultana T."/>
            <person name="Kesanakurti P."/>
            <person name="Hambleton S."/>
        </authorList>
    </citation>
    <scope>NUCLEOTIDE SEQUENCE</scope>
    <source>
        <strain evidence="1">DAOMC 236416</strain>
    </source>
</reference>
<evidence type="ECO:0008006" key="3">
    <source>
        <dbReference type="Google" id="ProtNLM"/>
    </source>
</evidence>
<sequence>MKFITATFVFFCATTSVFGATIKPATTALCTSFASGGLSNLEELGCPASLISKVPVVPGAKEKICLAMHDGGLDNLDAVGCDATLFNKRGRSCSNADICEIMSTSLLDGNLFNCNNRGRSKRRHGDDDCSASICRIASTAGVSLSGFNCNN</sequence>
<evidence type="ECO:0000313" key="2">
    <source>
        <dbReference type="Proteomes" id="UP000077521"/>
    </source>
</evidence>
<organism evidence="1 2">
    <name type="scientific">Tilletia indica</name>
    <dbReference type="NCBI Taxonomy" id="43049"/>
    <lineage>
        <taxon>Eukaryota</taxon>
        <taxon>Fungi</taxon>
        <taxon>Dikarya</taxon>
        <taxon>Basidiomycota</taxon>
        <taxon>Ustilaginomycotina</taxon>
        <taxon>Exobasidiomycetes</taxon>
        <taxon>Tilletiales</taxon>
        <taxon>Tilletiaceae</taxon>
        <taxon>Tilletia</taxon>
    </lineage>
</organism>